<dbReference type="EMBL" id="APLQ01000014">
    <property type="protein sequence ID" value="ENO14114.1"/>
    <property type="molecule type" value="Genomic_DNA"/>
</dbReference>
<evidence type="ECO:0000313" key="2">
    <source>
        <dbReference type="EMBL" id="ENO14114.1"/>
    </source>
</evidence>
<keyword evidence="3" id="KW-1185">Reference proteome</keyword>
<dbReference type="eggNOG" id="ENOG502ZJ1T">
    <property type="taxonomic scope" value="Bacteria"/>
</dbReference>
<proteinExistence type="predicted"/>
<dbReference type="RefSeq" id="WP_004582334.1">
    <property type="nucleotide sequence ID" value="NZ_AP028878.1"/>
</dbReference>
<dbReference type="AlphaFoldDB" id="N6W1Y9"/>
<feature type="chain" id="PRO_5004127389" evidence="1">
    <location>
        <begin position="31"/>
        <end position="164"/>
    </location>
</feature>
<accession>N6W1Y9</accession>
<comment type="caution">
    <text evidence="2">The sequence shown here is derived from an EMBL/GenBank/DDBJ whole genome shotgun (WGS) entry which is preliminary data.</text>
</comment>
<dbReference type="Gene3D" id="2.60.40.1880">
    <property type="entry name" value="Invasion associated locus B (IalB) protein"/>
    <property type="match status" value="1"/>
</dbReference>
<feature type="signal peptide" evidence="1">
    <location>
        <begin position="1"/>
        <end position="30"/>
    </location>
</feature>
<reference evidence="2 3" key="1">
    <citation type="journal article" date="2013" name="Genome Announc.">
        <title>Genome Sequence of the Polycyclic Aromatic Hydrocarbon-Degrading Bacterium Strain Marinobacter nanhaiticus D15-8WT.</title>
        <authorList>
            <person name="Cui Z."/>
            <person name="Gao W."/>
            <person name="Li Q."/>
            <person name="Xu G."/>
            <person name="Zheng L."/>
        </authorList>
    </citation>
    <scope>NUCLEOTIDE SEQUENCE [LARGE SCALE GENOMIC DNA]</scope>
    <source>
        <strain evidence="2 3">D15-8W</strain>
    </source>
</reference>
<sequence>MPLVANKMNKFLQFGILLCASVLVSQSVYADWKYVENTDPMTDENKSIAMTSHGRNESVIVRCDGNSDYDIILSVGEYLNDNARVPVQFRIDDKEPSEERSWSLSTDGTAVFAPLRYKKELIEGLKNGSQIVVQITDYRGSKPFSKFSLAGSSAAISQLTCLSN</sequence>
<keyword evidence="1" id="KW-0732">Signal</keyword>
<protein>
    <submittedName>
        <fullName evidence="2">Uncharacterized protein</fullName>
    </submittedName>
</protein>
<evidence type="ECO:0000313" key="3">
    <source>
        <dbReference type="Proteomes" id="UP000013165"/>
    </source>
</evidence>
<gene>
    <name evidence="2" type="ORF">J057_22010</name>
</gene>
<evidence type="ECO:0000256" key="1">
    <source>
        <dbReference type="SAM" id="SignalP"/>
    </source>
</evidence>
<organism evidence="2 3">
    <name type="scientific">Marinobacter nanhaiticus D15-8W</name>
    <dbReference type="NCBI Taxonomy" id="626887"/>
    <lineage>
        <taxon>Bacteria</taxon>
        <taxon>Pseudomonadati</taxon>
        <taxon>Pseudomonadota</taxon>
        <taxon>Gammaproteobacteria</taxon>
        <taxon>Pseudomonadales</taxon>
        <taxon>Marinobacteraceae</taxon>
        <taxon>Marinobacter</taxon>
    </lineage>
</organism>
<dbReference type="Proteomes" id="UP000013165">
    <property type="component" value="Unassembled WGS sequence"/>
</dbReference>
<dbReference type="Pfam" id="PF06776">
    <property type="entry name" value="IalB"/>
    <property type="match status" value="1"/>
</dbReference>
<dbReference type="HOGENOM" id="CLU_1617053_0_0_6"/>
<dbReference type="InterPro" id="IPR038696">
    <property type="entry name" value="IalB_sf"/>
</dbReference>
<dbReference type="InterPro" id="IPR010642">
    <property type="entry name" value="Invasion_prot_B"/>
</dbReference>
<name>N6W1Y9_9GAMM</name>
<dbReference type="OrthoDB" id="7831428at2"/>